<proteinExistence type="predicted"/>
<evidence type="ECO:0000313" key="3">
    <source>
        <dbReference type="Proteomes" id="UP000298663"/>
    </source>
</evidence>
<feature type="compositionally biased region" description="Basic and acidic residues" evidence="1">
    <location>
        <begin position="30"/>
        <end position="52"/>
    </location>
</feature>
<comment type="caution">
    <text evidence="2">The sequence shown here is derived from an EMBL/GenBank/DDBJ whole genome shotgun (WGS) entry which is preliminary data.</text>
</comment>
<keyword evidence="3" id="KW-1185">Reference proteome</keyword>
<dbReference type="Proteomes" id="UP000298663">
    <property type="component" value="Chromosome X"/>
</dbReference>
<evidence type="ECO:0000313" key="2">
    <source>
        <dbReference type="EMBL" id="TMS37591.1"/>
    </source>
</evidence>
<feature type="region of interest" description="Disordered" evidence="1">
    <location>
        <begin position="30"/>
        <end position="58"/>
    </location>
</feature>
<dbReference type="EMBL" id="CM016762">
    <property type="protein sequence ID" value="TMS37591.1"/>
    <property type="molecule type" value="Genomic_DNA"/>
</dbReference>
<dbReference type="EMBL" id="AZBU02000001">
    <property type="protein sequence ID" value="TMS37591.1"/>
    <property type="molecule type" value="Genomic_DNA"/>
</dbReference>
<organism evidence="2 3">
    <name type="scientific">Steinernema carpocapsae</name>
    <name type="common">Entomopathogenic nematode</name>
    <dbReference type="NCBI Taxonomy" id="34508"/>
    <lineage>
        <taxon>Eukaryota</taxon>
        <taxon>Metazoa</taxon>
        <taxon>Ecdysozoa</taxon>
        <taxon>Nematoda</taxon>
        <taxon>Chromadorea</taxon>
        <taxon>Rhabditida</taxon>
        <taxon>Tylenchina</taxon>
        <taxon>Panagrolaimomorpha</taxon>
        <taxon>Strongyloidoidea</taxon>
        <taxon>Steinernematidae</taxon>
        <taxon>Steinernema</taxon>
    </lineage>
</organism>
<gene>
    <name evidence="2" type="ORF">L596_004490</name>
</gene>
<protein>
    <submittedName>
        <fullName evidence="2">Uncharacterized protein</fullName>
    </submittedName>
</protein>
<reference evidence="2 3" key="1">
    <citation type="journal article" date="2015" name="Genome Biol.">
        <title>Comparative genomics of Steinernema reveals deeply conserved gene regulatory networks.</title>
        <authorList>
            <person name="Dillman A.R."/>
            <person name="Macchietto M."/>
            <person name="Porter C.F."/>
            <person name="Rogers A."/>
            <person name="Williams B."/>
            <person name="Antoshechkin I."/>
            <person name="Lee M.M."/>
            <person name="Goodwin Z."/>
            <person name="Lu X."/>
            <person name="Lewis E.E."/>
            <person name="Goodrich-Blair H."/>
            <person name="Stock S.P."/>
            <person name="Adams B.J."/>
            <person name="Sternberg P.W."/>
            <person name="Mortazavi A."/>
        </authorList>
    </citation>
    <scope>NUCLEOTIDE SEQUENCE [LARGE SCALE GENOMIC DNA]</scope>
    <source>
        <strain evidence="2 3">ALL</strain>
    </source>
</reference>
<reference evidence="2 3" key="2">
    <citation type="journal article" date="2019" name="G3 (Bethesda)">
        <title>Hybrid Assembly of the Genome of the Entomopathogenic Nematode Steinernema carpocapsae Identifies the X-Chromosome.</title>
        <authorList>
            <person name="Serra L."/>
            <person name="Macchietto M."/>
            <person name="Macias-Munoz A."/>
            <person name="McGill C.J."/>
            <person name="Rodriguez I.M."/>
            <person name="Rodriguez B."/>
            <person name="Murad R."/>
            <person name="Mortazavi A."/>
        </authorList>
    </citation>
    <scope>NUCLEOTIDE SEQUENCE [LARGE SCALE GENOMIC DNA]</scope>
    <source>
        <strain evidence="2 3">ALL</strain>
    </source>
</reference>
<sequence>MSLCNNNNLFELITIFGFDNNFIGVYDQKRDKRAVQRKHEDSRGPPTRKETSTHATQPIRALLGSNGSGEVLHNSQRANIFLRLLPARNRAVSVQNCDSPYKMAHSVARRCKPLMESDANASDQRAIASKLRTYELSKIASFVLTTPITLISWSNSNYEPLFLLQRHRGSWKARMQAKFGSLRISPPDNSPPPFRRFAAKPFRREDISPRSRFAAGHFAARTFRREEFTR</sequence>
<dbReference type="AlphaFoldDB" id="A0A4U8UW49"/>
<name>A0A4U8UW49_STECR</name>
<evidence type="ECO:0000256" key="1">
    <source>
        <dbReference type="SAM" id="MobiDB-lite"/>
    </source>
</evidence>
<accession>A0A4U8UW49</accession>